<dbReference type="Pfam" id="PF02518">
    <property type="entry name" value="HATPase_c"/>
    <property type="match status" value="1"/>
</dbReference>
<feature type="compositionally biased region" description="Polar residues" evidence="8">
    <location>
        <begin position="389"/>
        <end position="411"/>
    </location>
</feature>
<dbReference type="KEGG" id="pmet:G4Y79_07485"/>
<name>A0A7S8EC47_9CHLR</name>
<keyword evidence="3 7" id="KW-0597">Phosphoprotein</keyword>
<evidence type="ECO:0000256" key="8">
    <source>
        <dbReference type="SAM" id="MobiDB-lite"/>
    </source>
</evidence>
<organism evidence="11 12">
    <name type="scientific">Phototrophicus methaneseepsis</name>
    <dbReference type="NCBI Taxonomy" id="2710758"/>
    <lineage>
        <taxon>Bacteria</taxon>
        <taxon>Bacillati</taxon>
        <taxon>Chloroflexota</taxon>
        <taxon>Candidatus Thermofontia</taxon>
        <taxon>Phototrophicales</taxon>
        <taxon>Phototrophicaceae</taxon>
        <taxon>Phototrophicus</taxon>
    </lineage>
</organism>
<feature type="region of interest" description="Disordered" evidence="8">
    <location>
        <begin position="389"/>
        <end position="442"/>
    </location>
</feature>
<dbReference type="PRINTS" id="PR00344">
    <property type="entry name" value="BCTRLSENSOR"/>
</dbReference>
<dbReference type="RefSeq" id="WP_195172270.1">
    <property type="nucleotide sequence ID" value="NZ_CP062983.1"/>
</dbReference>
<dbReference type="EC" id="2.7.13.3" evidence="2"/>
<protein>
    <recommendedName>
        <fullName evidence="2">histidine kinase</fullName>
        <ecNumber evidence="2">2.7.13.3</ecNumber>
    </recommendedName>
</protein>
<keyword evidence="5 11" id="KW-0418">Kinase</keyword>
<dbReference type="GO" id="GO:0000155">
    <property type="term" value="F:phosphorelay sensor kinase activity"/>
    <property type="evidence" value="ECO:0007669"/>
    <property type="project" value="InterPro"/>
</dbReference>
<dbReference type="PROSITE" id="PS50109">
    <property type="entry name" value="HIS_KIN"/>
    <property type="match status" value="1"/>
</dbReference>
<dbReference type="Gene3D" id="1.10.287.130">
    <property type="match status" value="1"/>
</dbReference>
<evidence type="ECO:0000313" key="12">
    <source>
        <dbReference type="Proteomes" id="UP000594468"/>
    </source>
</evidence>
<dbReference type="InterPro" id="IPR005467">
    <property type="entry name" value="His_kinase_dom"/>
</dbReference>
<dbReference type="InterPro" id="IPR011006">
    <property type="entry name" value="CheY-like_superfamily"/>
</dbReference>
<evidence type="ECO:0000256" key="5">
    <source>
        <dbReference type="ARBA" id="ARBA00022777"/>
    </source>
</evidence>
<dbReference type="FunFam" id="3.30.565.10:FF:000006">
    <property type="entry name" value="Sensor histidine kinase WalK"/>
    <property type="match status" value="1"/>
</dbReference>
<sequence length="442" mass="50094">MQATRILYLDDNISEHTFIRSVLSKIQQQVFELTSVYTYDDAVETLLSQSFDICLVDYYLNDVHERTGVDFVREMTKQQEVRCPFILLTVAHERESDEEGLRAGAVAYLEKPHLRPELLERTIRYTIEQHRVRRELEELYSQIRELEAFKASLVRLAGHNLRNHITNVKLSVRMLENLVEKSETASRNLNRIVQAVSSMEQLTGDILMLERLNLSDNDLDITVNLAEMATEICEGYRSYGLKPGQRLLYSAPEGDLNVRCEPTQLREAINNLINNASKYTPNEGTITVQVYEEGHKVGISVEDNGYGIPADRQNELFQPFARVLTKTTEHIHGTGLGLYLVKTLVEKYGGEIDFESTYGKGSRFWFTMPKVVGQAANTALADETTKRLSQPIFTTDPNQIPTSDLDPNSLNDVLEEEPGETAELKPKEPPRTGPTPPKGTES</sequence>
<keyword evidence="12" id="KW-1185">Reference proteome</keyword>
<feature type="modified residue" description="4-aspartylphosphate" evidence="7">
    <location>
        <position position="57"/>
    </location>
</feature>
<evidence type="ECO:0000256" key="3">
    <source>
        <dbReference type="ARBA" id="ARBA00022553"/>
    </source>
</evidence>
<reference evidence="11 12" key="1">
    <citation type="submission" date="2020-02" db="EMBL/GenBank/DDBJ databases">
        <authorList>
            <person name="Zheng R.K."/>
            <person name="Sun C.M."/>
        </authorList>
    </citation>
    <scope>NUCLEOTIDE SEQUENCE [LARGE SCALE GENOMIC DNA]</scope>
    <source>
        <strain evidence="12">rifampicinis</strain>
    </source>
</reference>
<evidence type="ECO:0000256" key="7">
    <source>
        <dbReference type="PROSITE-ProRule" id="PRU00169"/>
    </source>
</evidence>
<dbReference type="Pfam" id="PF00072">
    <property type="entry name" value="Response_reg"/>
    <property type="match status" value="1"/>
</dbReference>
<dbReference type="InterPro" id="IPR050736">
    <property type="entry name" value="Sensor_HK_Regulatory"/>
</dbReference>
<evidence type="ECO:0000256" key="6">
    <source>
        <dbReference type="ARBA" id="ARBA00023012"/>
    </source>
</evidence>
<keyword evidence="4" id="KW-0808">Transferase</keyword>
<dbReference type="InterPro" id="IPR001789">
    <property type="entry name" value="Sig_transdc_resp-reg_receiver"/>
</dbReference>
<gene>
    <name evidence="11" type="ORF">G4Y79_07485</name>
</gene>
<dbReference type="Proteomes" id="UP000594468">
    <property type="component" value="Chromosome"/>
</dbReference>
<dbReference type="InterPro" id="IPR004358">
    <property type="entry name" value="Sig_transdc_His_kin-like_C"/>
</dbReference>
<accession>A0A7S8EC47</accession>
<evidence type="ECO:0000313" key="11">
    <source>
        <dbReference type="EMBL" id="QPC84206.1"/>
    </source>
</evidence>
<dbReference type="InterPro" id="IPR036097">
    <property type="entry name" value="HisK_dim/P_sf"/>
</dbReference>
<evidence type="ECO:0000256" key="2">
    <source>
        <dbReference type="ARBA" id="ARBA00012438"/>
    </source>
</evidence>
<evidence type="ECO:0000256" key="4">
    <source>
        <dbReference type="ARBA" id="ARBA00022679"/>
    </source>
</evidence>
<comment type="catalytic activity">
    <reaction evidence="1">
        <text>ATP + protein L-histidine = ADP + protein N-phospho-L-histidine.</text>
        <dbReference type="EC" id="2.7.13.3"/>
    </reaction>
</comment>
<dbReference type="CDD" id="cd00075">
    <property type="entry name" value="HATPase"/>
    <property type="match status" value="1"/>
</dbReference>
<dbReference type="SMART" id="SM00387">
    <property type="entry name" value="HATPase_c"/>
    <property type="match status" value="1"/>
</dbReference>
<dbReference type="SUPFAM" id="SSF55874">
    <property type="entry name" value="ATPase domain of HSP90 chaperone/DNA topoisomerase II/histidine kinase"/>
    <property type="match status" value="1"/>
</dbReference>
<proteinExistence type="predicted"/>
<dbReference type="Gene3D" id="3.30.565.10">
    <property type="entry name" value="Histidine kinase-like ATPase, C-terminal domain"/>
    <property type="match status" value="1"/>
</dbReference>
<dbReference type="EMBL" id="CP062983">
    <property type="protein sequence ID" value="QPC84206.1"/>
    <property type="molecule type" value="Genomic_DNA"/>
</dbReference>
<feature type="compositionally biased region" description="Pro residues" evidence="8">
    <location>
        <begin position="431"/>
        <end position="442"/>
    </location>
</feature>
<dbReference type="Gene3D" id="3.40.50.2300">
    <property type="match status" value="1"/>
</dbReference>
<dbReference type="SMART" id="SM00448">
    <property type="entry name" value="REC"/>
    <property type="match status" value="1"/>
</dbReference>
<dbReference type="PROSITE" id="PS50110">
    <property type="entry name" value="RESPONSE_REGULATORY"/>
    <property type="match status" value="1"/>
</dbReference>
<dbReference type="InterPro" id="IPR036890">
    <property type="entry name" value="HATPase_C_sf"/>
</dbReference>
<evidence type="ECO:0000259" key="9">
    <source>
        <dbReference type="PROSITE" id="PS50109"/>
    </source>
</evidence>
<evidence type="ECO:0000256" key="1">
    <source>
        <dbReference type="ARBA" id="ARBA00000085"/>
    </source>
</evidence>
<dbReference type="InterPro" id="IPR003594">
    <property type="entry name" value="HATPase_dom"/>
</dbReference>
<feature type="domain" description="Histidine kinase" evidence="9">
    <location>
        <begin position="156"/>
        <end position="372"/>
    </location>
</feature>
<dbReference type="AlphaFoldDB" id="A0A7S8EC47"/>
<dbReference type="CDD" id="cd00156">
    <property type="entry name" value="REC"/>
    <property type="match status" value="1"/>
</dbReference>
<keyword evidence="6" id="KW-0902">Two-component regulatory system</keyword>
<dbReference type="PANTHER" id="PTHR43711:SF1">
    <property type="entry name" value="HISTIDINE KINASE 1"/>
    <property type="match status" value="1"/>
</dbReference>
<dbReference type="SUPFAM" id="SSF47384">
    <property type="entry name" value="Homodimeric domain of signal transducing histidine kinase"/>
    <property type="match status" value="1"/>
</dbReference>
<feature type="domain" description="Response regulatory" evidence="10">
    <location>
        <begin position="5"/>
        <end position="126"/>
    </location>
</feature>
<dbReference type="PANTHER" id="PTHR43711">
    <property type="entry name" value="TWO-COMPONENT HISTIDINE KINASE"/>
    <property type="match status" value="1"/>
</dbReference>
<evidence type="ECO:0000259" key="10">
    <source>
        <dbReference type="PROSITE" id="PS50110"/>
    </source>
</evidence>
<dbReference type="SUPFAM" id="SSF52172">
    <property type="entry name" value="CheY-like"/>
    <property type="match status" value="1"/>
</dbReference>